<feature type="transmembrane region" description="Helical" evidence="8">
    <location>
        <begin position="175"/>
        <end position="195"/>
    </location>
</feature>
<dbReference type="InterPro" id="IPR003663">
    <property type="entry name" value="Sugar/inositol_transpt"/>
</dbReference>
<evidence type="ECO:0000256" key="3">
    <source>
        <dbReference type="ARBA" id="ARBA00022448"/>
    </source>
</evidence>
<feature type="transmembrane region" description="Helical" evidence="8">
    <location>
        <begin position="354"/>
        <end position="379"/>
    </location>
</feature>
<dbReference type="NCBIfam" id="TIGR00879">
    <property type="entry name" value="SP"/>
    <property type="match status" value="1"/>
</dbReference>
<dbReference type="OrthoDB" id="9783823at2"/>
<evidence type="ECO:0000256" key="1">
    <source>
        <dbReference type="ARBA" id="ARBA00004651"/>
    </source>
</evidence>
<comment type="similarity">
    <text evidence="2 7">Belongs to the major facilitator superfamily. Sugar transporter (TC 2.A.1.1) family.</text>
</comment>
<name>A0A0R2E6X3_9LACO</name>
<dbReference type="InterPro" id="IPR005829">
    <property type="entry name" value="Sugar_transporter_CS"/>
</dbReference>
<keyword evidence="3 7" id="KW-0813">Transport</keyword>
<dbReference type="InterPro" id="IPR005828">
    <property type="entry name" value="MFS_sugar_transport-like"/>
</dbReference>
<feature type="transmembrane region" description="Helical" evidence="8">
    <location>
        <begin position="255"/>
        <end position="279"/>
    </location>
</feature>
<dbReference type="GeneID" id="98317291"/>
<comment type="caution">
    <text evidence="10">The sequence shown here is derived from an EMBL/GenBank/DDBJ whole genome shotgun (WGS) entry which is preliminary data.</text>
</comment>
<dbReference type="SUPFAM" id="SSF103473">
    <property type="entry name" value="MFS general substrate transporter"/>
    <property type="match status" value="1"/>
</dbReference>
<keyword evidence="5 8" id="KW-1133">Transmembrane helix</keyword>
<dbReference type="AlphaFoldDB" id="A0A0R2E6X3"/>
<keyword evidence="11" id="KW-1185">Reference proteome</keyword>
<dbReference type="Pfam" id="PF00083">
    <property type="entry name" value="Sugar_tr"/>
    <property type="match status" value="1"/>
</dbReference>
<gene>
    <name evidence="10" type="ORF">FD00_GL001556</name>
</gene>
<evidence type="ECO:0000256" key="4">
    <source>
        <dbReference type="ARBA" id="ARBA00022692"/>
    </source>
</evidence>
<feature type="transmembrane region" description="Helical" evidence="8">
    <location>
        <begin position="416"/>
        <end position="441"/>
    </location>
</feature>
<feature type="transmembrane region" description="Helical" evidence="8">
    <location>
        <begin position="86"/>
        <end position="108"/>
    </location>
</feature>
<dbReference type="InterPro" id="IPR050814">
    <property type="entry name" value="Myo-inositol_Transporter"/>
</dbReference>
<proteinExistence type="inferred from homology"/>
<dbReference type="InterPro" id="IPR020846">
    <property type="entry name" value="MFS_dom"/>
</dbReference>
<dbReference type="PROSITE" id="PS00217">
    <property type="entry name" value="SUGAR_TRANSPORT_2"/>
    <property type="match status" value="1"/>
</dbReference>
<feature type="domain" description="Major facilitator superfamily (MFS) profile" evidence="9">
    <location>
        <begin position="17"/>
        <end position="445"/>
    </location>
</feature>
<evidence type="ECO:0000256" key="8">
    <source>
        <dbReference type="SAM" id="Phobius"/>
    </source>
</evidence>
<evidence type="ECO:0000256" key="7">
    <source>
        <dbReference type="RuleBase" id="RU003346"/>
    </source>
</evidence>
<accession>A0A0R2E6X3</accession>
<feature type="transmembrane region" description="Helical" evidence="8">
    <location>
        <begin position="294"/>
        <end position="311"/>
    </location>
</feature>
<organism evidence="10 11">
    <name type="scientific">Liquorilactobacillus mali KCTC 3596 = DSM 20444</name>
    <dbReference type="NCBI Taxonomy" id="1046596"/>
    <lineage>
        <taxon>Bacteria</taxon>
        <taxon>Bacillati</taxon>
        <taxon>Bacillota</taxon>
        <taxon>Bacilli</taxon>
        <taxon>Lactobacillales</taxon>
        <taxon>Lactobacillaceae</taxon>
        <taxon>Liquorilactobacillus</taxon>
    </lineage>
</organism>
<dbReference type="PANTHER" id="PTHR48020">
    <property type="entry name" value="PROTON MYO-INOSITOL COTRANSPORTER"/>
    <property type="match status" value="1"/>
</dbReference>
<dbReference type="Proteomes" id="UP000050898">
    <property type="component" value="Unassembled WGS sequence"/>
</dbReference>
<feature type="transmembrane region" description="Helical" evidence="8">
    <location>
        <begin position="391"/>
        <end position="410"/>
    </location>
</feature>
<feature type="transmembrane region" description="Helical" evidence="8">
    <location>
        <begin position="54"/>
        <end position="74"/>
    </location>
</feature>
<feature type="transmembrane region" description="Helical" evidence="8">
    <location>
        <begin position="323"/>
        <end position="342"/>
    </location>
</feature>
<evidence type="ECO:0000313" key="10">
    <source>
        <dbReference type="EMBL" id="KRN11067.1"/>
    </source>
</evidence>
<evidence type="ECO:0000259" key="9">
    <source>
        <dbReference type="PROSITE" id="PS50850"/>
    </source>
</evidence>
<dbReference type="RefSeq" id="WP_010078102.1">
    <property type="nucleotide sequence ID" value="NZ_AYYH01000004.1"/>
</dbReference>
<keyword evidence="6 8" id="KW-0472">Membrane</keyword>
<protein>
    <submittedName>
        <fullName evidence="10">D-xylose proton-symporter</fullName>
    </submittedName>
</protein>
<dbReference type="EMBL" id="AYYH01000004">
    <property type="protein sequence ID" value="KRN11067.1"/>
    <property type="molecule type" value="Genomic_DNA"/>
</dbReference>
<feature type="transmembrane region" description="Helical" evidence="8">
    <location>
        <begin position="114"/>
        <end position="132"/>
    </location>
</feature>
<dbReference type="GO" id="GO:0005886">
    <property type="term" value="C:plasma membrane"/>
    <property type="evidence" value="ECO:0007669"/>
    <property type="project" value="UniProtKB-SubCell"/>
</dbReference>
<evidence type="ECO:0000256" key="2">
    <source>
        <dbReference type="ARBA" id="ARBA00010992"/>
    </source>
</evidence>
<evidence type="ECO:0000256" key="6">
    <source>
        <dbReference type="ARBA" id="ARBA00023136"/>
    </source>
</evidence>
<feature type="transmembrane region" description="Helical" evidence="8">
    <location>
        <begin position="16"/>
        <end position="42"/>
    </location>
</feature>
<keyword evidence="4 8" id="KW-0812">Transmembrane</keyword>
<comment type="subcellular location">
    <subcellularLocation>
        <location evidence="1">Cell membrane</location>
        <topology evidence="1">Multi-pass membrane protein</topology>
    </subcellularLocation>
</comment>
<reference evidence="10 11" key="1">
    <citation type="journal article" date="2015" name="Genome Announc.">
        <title>Expanding the biotechnology potential of lactobacilli through comparative genomics of 213 strains and associated genera.</title>
        <authorList>
            <person name="Sun Z."/>
            <person name="Harris H.M."/>
            <person name="McCann A."/>
            <person name="Guo C."/>
            <person name="Argimon S."/>
            <person name="Zhang W."/>
            <person name="Yang X."/>
            <person name="Jeffery I.B."/>
            <person name="Cooney J.C."/>
            <person name="Kagawa T.F."/>
            <person name="Liu W."/>
            <person name="Song Y."/>
            <person name="Salvetti E."/>
            <person name="Wrobel A."/>
            <person name="Rasinkangas P."/>
            <person name="Parkhill J."/>
            <person name="Rea M.C."/>
            <person name="O'Sullivan O."/>
            <person name="Ritari J."/>
            <person name="Douillard F.P."/>
            <person name="Paul Ross R."/>
            <person name="Yang R."/>
            <person name="Briner A.E."/>
            <person name="Felis G.E."/>
            <person name="de Vos W.M."/>
            <person name="Barrangou R."/>
            <person name="Klaenhammer T.R."/>
            <person name="Caufield P.W."/>
            <person name="Cui Y."/>
            <person name="Zhang H."/>
            <person name="O'Toole P.W."/>
        </authorList>
    </citation>
    <scope>NUCLEOTIDE SEQUENCE [LARGE SCALE GENOMIC DNA]</scope>
    <source>
        <strain evidence="10 11">DSM 20444</strain>
    </source>
</reference>
<dbReference type="InterPro" id="IPR036259">
    <property type="entry name" value="MFS_trans_sf"/>
</dbReference>
<sequence length="457" mass="49919">MDSDSQDKSQTSFLKYCVYVISLGGFLFGYDTGVINGALAFMSKKDELNLSPTLQGIVSSSLILGACIGALGCGQVADHIGRRRTLRIIAIVFTISTILCAFAPNFWLMASFRFILGVAVGAASGISPMYLAEISPKAVRTVNVNKNAIAIVLGQLVAFIVNAILGNVWGDWSPIWRVMIFSASIPAIVLWIGSFKIANSPIWIMAEKQYRKAKGVFKKLGFDKLVYIKLKEDTGEDDEGRVPWKAVFKNKSLRYLLICGMLIALIQQISGVNAVMYYGTILMEKVGMGQGDSLYANILIGFVSLAASIAGTRLIDKYNHSKMLVIGLIGNVLFLFLLGMTMKTALFSQLFTNILVLAFLALFLACHQGIVSPVTWLILTEIFPNKIKARLMSVSTATVWLSNFAISLIFPVLISVVGIAVVFFVFAISNGVSIIFSTLVVKHNKLREAYKAGTELR</sequence>
<feature type="transmembrane region" description="Helical" evidence="8">
    <location>
        <begin position="144"/>
        <end position="169"/>
    </location>
</feature>
<dbReference type="PATRIC" id="fig|1046596.6.peg.1640"/>
<dbReference type="GO" id="GO:0022857">
    <property type="term" value="F:transmembrane transporter activity"/>
    <property type="evidence" value="ECO:0007669"/>
    <property type="project" value="InterPro"/>
</dbReference>
<dbReference type="PROSITE" id="PS50850">
    <property type="entry name" value="MFS"/>
    <property type="match status" value="1"/>
</dbReference>
<dbReference type="PANTHER" id="PTHR48020:SF12">
    <property type="entry name" value="PROTON MYO-INOSITOL COTRANSPORTER"/>
    <property type="match status" value="1"/>
</dbReference>
<evidence type="ECO:0000256" key="5">
    <source>
        <dbReference type="ARBA" id="ARBA00022989"/>
    </source>
</evidence>
<evidence type="ECO:0000313" key="11">
    <source>
        <dbReference type="Proteomes" id="UP000050898"/>
    </source>
</evidence>
<dbReference type="PRINTS" id="PR00171">
    <property type="entry name" value="SUGRTRNSPORT"/>
</dbReference>
<dbReference type="Gene3D" id="1.20.1250.20">
    <property type="entry name" value="MFS general substrate transporter like domains"/>
    <property type="match status" value="1"/>
</dbReference>